<dbReference type="SUPFAM" id="SSF103473">
    <property type="entry name" value="MFS general substrate transporter"/>
    <property type="match status" value="1"/>
</dbReference>
<dbReference type="CDD" id="cd06174">
    <property type="entry name" value="MFS"/>
    <property type="match status" value="1"/>
</dbReference>
<dbReference type="GO" id="GO:0022857">
    <property type="term" value="F:transmembrane transporter activity"/>
    <property type="evidence" value="ECO:0007669"/>
    <property type="project" value="InterPro"/>
</dbReference>
<feature type="transmembrane region" description="Helical" evidence="6">
    <location>
        <begin position="77"/>
        <end position="98"/>
    </location>
</feature>
<name>A0A917ADK5_9RHOB</name>
<comment type="caution">
    <text evidence="8">The sequence shown here is derived from an EMBL/GenBank/DDBJ whole genome shotgun (WGS) entry which is preliminary data.</text>
</comment>
<dbReference type="EMBL" id="BMKN01000001">
    <property type="protein sequence ID" value="GGE45189.1"/>
    <property type="molecule type" value="Genomic_DNA"/>
</dbReference>
<evidence type="ECO:0000313" key="9">
    <source>
        <dbReference type="Proteomes" id="UP000606730"/>
    </source>
</evidence>
<feature type="transmembrane region" description="Helical" evidence="6">
    <location>
        <begin position="110"/>
        <end position="128"/>
    </location>
</feature>
<feature type="transmembrane region" description="Helical" evidence="6">
    <location>
        <begin position="274"/>
        <end position="294"/>
    </location>
</feature>
<keyword evidence="2" id="KW-1003">Cell membrane</keyword>
<dbReference type="PROSITE" id="PS50850">
    <property type="entry name" value="MFS"/>
    <property type="match status" value="1"/>
</dbReference>
<feature type="transmembrane region" description="Helical" evidence="6">
    <location>
        <begin position="167"/>
        <end position="185"/>
    </location>
</feature>
<dbReference type="InterPro" id="IPR011701">
    <property type="entry name" value="MFS"/>
</dbReference>
<comment type="subcellular location">
    <subcellularLocation>
        <location evidence="1">Cell membrane</location>
        <topology evidence="1">Multi-pass membrane protein</topology>
    </subcellularLocation>
</comment>
<evidence type="ECO:0000256" key="4">
    <source>
        <dbReference type="ARBA" id="ARBA00022989"/>
    </source>
</evidence>
<keyword evidence="4 6" id="KW-1133">Transmembrane helix</keyword>
<reference evidence="8" key="1">
    <citation type="journal article" date="2014" name="Int. J. Syst. Evol. Microbiol.">
        <title>Complete genome sequence of Corynebacterium casei LMG S-19264T (=DSM 44701T), isolated from a smear-ripened cheese.</title>
        <authorList>
            <consortium name="US DOE Joint Genome Institute (JGI-PGF)"/>
            <person name="Walter F."/>
            <person name="Albersmeier A."/>
            <person name="Kalinowski J."/>
            <person name="Ruckert C."/>
        </authorList>
    </citation>
    <scope>NUCLEOTIDE SEQUENCE</scope>
    <source>
        <strain evidence="8">CGMCC 1.16012</strain>
    </source>
</reference>
<keyword evidence="9" id="KW-1185">Reference proteome</keyword>
<proteinExistence type="predicted"/>
<dbReference type="PANTHER" id="PTHR43124:SF3">
    <property type="entry name" value="CHLORAMPHENICOL EFFLUX PUMP RV0191"/>
    <property type="match status" value="1"/>
</dbReference>
<dbReference type="InterPro" id="IPR020846">
    <property type="entry name" value="MFS_dom"/>
</dbReference>
<dbReference type="AlphaFoldDB" id="A0A917ADK5"/>
<evidence type="ECO:0000256" key="3">
    <source>
        <dbReference type="ARBA" id="ARBA00022692"/>
    </source>
</evidence>
<dbReference type="Gene3D" id="1.20.1250.20">
    <property type="entry name" value="MFS general substrate transporter like domains"/>
    <property type="match status" value="1"/>
</dbReference>
<accession>A0A917ADK5</accession>
<dbReference type="RefSeq" id="WP_095596061.1">
    <property type="nucleotide sequence ID" value="NZ_BMKN01000001.1"/>
</dbReference>
<feature type="transmembrane region" description="Helical" evidence="6">
    <location>
        <begin position="361"/>
        <end position="381"/>
    </location>
</feature>
<feature type="transmembrane region" description="Helical" evidence="6">
    <location>
        <begin position="330"/>
        <end position="355"/>
    </location>
</feature>
<dbReference type="PANTHER" id="PTHR43124">
    <property type="entry name" value="PURINE EFFLUX PUMP PBUE"/>
    <property type="match status" value="1"/>
</dbReference>
<keyword evidence="3 6" id="KW-0812">Transmembrane</keyword>
<sequence>MSDTVKTDTLTVLTIWVAGLCAAAQFAKISVSYQHLGEIYPDAGASLGLAVSLISFLGVLLGAVAGVLVAGMGYRKVLVIGLTIGALMSLVQSTLPAFPVFLTSRLLEGISHLAIVVAAPTLIANVSAPRHHPAVMTLWSCFFGVAYALFGWGGVPLVEAYGPGRLYLLHGLACIAMAAILMLVLPKGTVARSALPKLGEMLRRHIAIYRSPFTSSAALGWLFYTPTFVALLTLLPSLAGEGRGGFLVIWMPLVSIAASLTVGVFMLQRLQAHLVLMIGFAGAAVAVALVWITGSAVGPFFGLAVFWGLIQGAGFAMVPQLNDGAGQQSLANGALAQMGNLGNLCGTPIFALILAGGGAEAVYYGLISIFAIAIVLQVVLAKLRAR</sequence>
<organism evidence="8 9">
    <name type="scientific">Actibacterium pelagium</name>
    <dbReference type="NCBI Taxonomy" id="2029103"/>
    <lineage>
        <taxon>Bacteria</taxon>
        <taxon>Pseudomonadati</taxon>
        <taxon>Pseudomonadota</taxon>
        <taxon>Alphaproteobacteria</taxon>
        <taxon>Rhodobacterales</taxon>
        <taxon>Roseobacteraceae</taxon>
        <taxon>Actibacterium</taxon>
    </lineage>
</organism>
<evidence type="ECO:0000256" key="5">
    <source>
        <dbReference type="ARBA" id="ARBA00023136"/>
    </source>
</evidence>
<reference evidence="8" key="2">
    <citation type="submission" date="2020-09" db="EMBL/GenBank/DDBJ databases">
        <authorList>
            <person name="Sun Q."/>
            <person name="Zhou Y."/>
        </authorList>
    </citation>
    <scope>NUCLEOTIDE SEQUENCE</scope>
    <source>
        <strain evidence="8">CGMCC 1.16012</strain>
    </source>
</reference>
<dbReference type="InterPro" id="IPR050189">
    <property type="entry name" value="MFS_Efflux_Transporters"/>
</dbReference>
<protein>
    <submittedName>
        <fullName evidence="8">MFS transporter</fullName>
    </submittedName>
</protein>
<dbReference type="Proteomes" id="UP000606730">
    <property type="component" value="Unassembled WGS sequence"/>
</dbReference>
<evidence type="ECO:0000313" key="8">
    <source>
        <dbReference type="EMBL" id="GGE45189.1"/>
    </source>
</evidence>
<feature type="transmembrane region" description="Helical" evidence="6">
    <location>
        <begin position="135"/>
        <end position="155"/>
    </location>
</feature>
<dbReference type="Pfam" id="PF07690">
    <property type="entry name" value="MFS_1"/>
    <property type="match status" value="1"/>
</dbReference>
<feature type="transmembrane region" description="Helical" evidence="6">
    <location>
        <begin position="47"/>
        <end position="70"/>
    </location>
</feature>
<feature type="transmembrane region" description="Helical" evidence="6">
    <location>
        <begin position="244"/>
        <end position="267"/>
    </location>
</feature>
<keyword evidence="5 6" id="KW-0472">Membrane</keyword>
<evidence type="ECO:0000256" key="2">
    <source>
        <dbReference type="ARBA" id="ARBA00022475"/>
    </source>
</evidence>
<evidence type="ECO:0000256" key="6">
    <source>
        <dbReference type="SAM" id="Phobius"/>
    </source>
</evidence>
<dbReference type="OrthoDB" id="6095882at2"/>
<feature type="domain" description="Major facilitator superfamily (MFS) profile" evidence="7">
    <location>
        <begin position="11"/>
        <end position="386"/>
    </location>
</feature>
<gene>
    <name evidence="8" type="ORF">GCM10011517_10990</name>
</gene>
<dbReference type="InterPro" id="IPR036259">
    <property type="entry name" value="MFS_trans_sf"/>
</dbReference>
<dbReference type="GO" id="GO:0005886">
    <property type="term" value="C:plasma membrane"/>
    <property type="evidence" value="ECO:0007669"/>
    <property type="project" value="UniProtKB-SubCell"/>
</dbReference>
<evidence type="ECO:0000256" key="1">
    <source>
        <dbReference type="ARBA" id="ARBA00004651"/>
    </source>
</evidence>
<feature type="transmembrane region" description="Helical" evidence="6">
    <location>
        <begin position="206"/>
        <end position="224"/>
    </location>
</feature>
<feature type="transmembrane region" description="Helical" evidence="6">
    <location>
        <begin position="300"/>
        <end position="318"/>
    </location>
</feature>
<evidence type="ECO:0000259" key="7">
    <source>
        <dbReference type="PROSITE" id="PS50850"/>
    </source>
</evidence>